<evidence type="ECO:0000313" key="2">
    <source>
        <dbReference type="Proteomes" id="UP000001964"/>
    </source>
</evidence>
<dbReference type="AlphaFoldDB" id="Q0AKF4"/>
<dbReference type="EMBL" id="CP000449">
    <property type="protein sequence ID" value="ABI67239.1"/>
    <property type="molecule type" value="Genomic_DNA"/>
</dbReference>
<dbReference type="GO" id="GO:0043165">
    <property type="term" value="P:Gram-negative-bacterium-type cell outer membrane assembly"/>
    <property type="evidence" value="ECO:0007669"/>
    <property type="project" value="InterPro"/>
</dbReference>
<sequence length="167" mass="17606" precursor="true">MRSSRRALLVGLVVSAGLGLSACGFSPMYGGAGVNSALSDIQVETGREQVDFHLQEALLDRMGARHAVGPYTLRTESETTRAALGVGTDAAVSRYAIGLTVDYGLFRDGDVEPVVSGSVETEASYNVPQSVYASVAAERDATERAAQLAAERIANQLVRALRDADTQ</sequence>
<accession>Q0AKF4</accession>
<reference evidence="1 2" key="1">
    <citation type="submission" date="2006-08" db="EMBL/GenBank/DDBJ databases">
        <title>Complete sequence of Maricaulis maris MCS10.</title>
        <authorList>
            <consortium name="US DOE Joint Genome Institute"/>
            <person name="Copeland A."/>
            <person name="Lucas S."/>
            <person name="Lapidus A."/>
            <person name="Barry K."/>
            <person name="Detter J.C."/>
            <person name="Glavina del Rio T."/>
            <person name="Hammon N."/>
            <person name="Israni S."/>
            <person name="Dalin E."/>
            <person name="Tice H."/>
            <person name="Pitluck S."/>
            <person name="Saunders E."/>
            <person name="Brettin T."/>
            <person name="Bruce D."/>
            <person name="Han C."/>
            <person name="Tapia R."/>
            <person name="Gilna P."/>
            <person name="Schmutz J."/>
            <person name="Larimer F."/>
            <person name="Land M."/>
            <person name="Hauser L."/>
            <person name="Kyrpides N."/>
            <person name="Mikhailova N."/>
            <person name="Viollier P."/>
            <person name="Stephens C."/>
            <person name="Richardson P."/>
        </authorList>
    </citation>
    <scope>NUCLEOTIDE SEQUENCE [LARGE SCALE GENOMIC DNA]</scope>
    <source>
        <strain evidence="1 2">MCS10</strain>
    </source>
</reference>
<dbReference type="PROSITE" id="PS51257">
    <property type="entry name" value="PROKAR_LIPOPROTEIN"/>
    <property type="match status" value="1"/>
</dbReference>
<dbReference type="Proteomes" id="UP000001964">
    <property type="component" value="Chromosome"/>
</dbReference>
<dbReference type="Pfam" id="PF04390">
    <property type="entry name" value="LptE"/>
    <property type="match status" value="1"/>
</dbReference>
<dbReference type="OrthoDB" id="7629596at2"/>
<dbReference type="InterPro" id="IPR007485">
    <property type="entry name" value="LPS_assembly_LptE"/>
</dbReference>
<dbReference type="KEGG" id="mmr:Mmar10_2958"/>
<name>Q0AKF4_MARMM</name>
<dbReference type="GO" id="GO:0019867">
    <property type="term" value="C:outer membrane"/>
    <property type="evidence" value="ECO:0007669"/>
    <property type="project" value="InterPro"/>
</dbReference>
<proteinExistence type="predicted"/>
<evidence type="ECO:0000313" key="1">
    <source>
        <dbReference type="EMBL" id="ABI67239.1"/>
    </source>
</evidence>
<keyword evidence="2" id="KW-1185">Reference proteome</keyword>
<dbReference type="STRING" id="394221.Mmar10_2958"/>
<dbReference type="eggNOG" id="COG5468">
    <property type="taxonomic scope" value="Bacteria"/>
</dbReference>
<dbReference type="Gene3D" id="3.30.160.150">
    <property type="entry name" value="Lipoprotein like domain"/>
    <property type="match status" value="1"/>
</dbReference>
<evidence type="ECO:0008006" key="3">
    <source>
        <dbReference type="Google" id="ProtNLM"/>
    </source>
</evidence>
<organism evidence="1 2">
    <name type="scientific">Maricaulis maris (strain MCS10)</name>
    <name type="common">Caulobacter maris</name>
    <dbReference type="NCBI Taxonomy" id="394221"/>
    <lineage>
        <taxon>Bacteria</taxon>
        <taxon>Pseudomonadati</taxon>
        <taxon>Pseudomonadota</taxon>
        <taxon>Alphaproteobacteria</taxon>
        <taxon>Maricaulales</taxon>
        <taxon>Maricaulaceae</taxon>
        <taxon>Maricaulis</taxon>
    </lineage>
</organism>
<protein>
    <recommendedName>
        <fullName evidence="3">LPS-assembly lipoprotein</fullName>
    </recommendedName>
</protein>
<dbReference type="HOGENOM" id="CLU_117986_0_1_5"/>
<gene>
    <name evidence="1" type="ordered locus">Mmar10_2958</name>
</gene>
<dbReference type="RefSeq" id="WP_011644883.1">
    <property type="nucleotide sequence ID" value="NC_008347.1"/>
</dbReference>